<feature type="compositionally biased region" description="Acidic residues" evidence="11">
    <location>
        <begin position="411"/>
        <end position="428"/>
    </location>
</feature>
<evidence type="ECO:0000256" key="3">
    <source>
        <dbReference type="ARBA" id="ARBA00022741"/>
    </source>
</evidence>
<evidence type="ECO:0000259" key="12">
    <source>
        <dbReference type="PROSITE" id="PS51192"/>
    </source>
</evidence>
<proteinExistence type="inferred from homology"/>
<dbReference type="GO" id="GO:0003723">
    <property type="term" value="F:RNA binding"/>
    <property type="evidence" value="ECO:0007669"/>
    <property type="project" value="UniProtKB-UniRule"/>
</dbReference>
<evidence type="ECO:0000256" key="9">
    <source>
        <dbReference type="RuleBase" id="RU000492"/>
    </source>
</evidence>
<keyword evidence="2" id="KW-0698">rRNA processing</keyword>
<feature type="region of interest" description="Disordered" evidence="11">
    <location>
        <begin position="711"/>
        <end position="736"/>
    </location>
</feature>
<feature type="region of interest" description="Disordered" evidence="11">
    <location>
        <begin position="93"/>
        <end position="195"/>
    </location>
</feature>
<feature type="domain" description="DEAD-box RNA helicase Q" evidence="14">
    <location>
        <begin position="211"/>
        <end position="239"/>
    </location>
</feature>
<dbReference type="OrthoDB" id="4310724at2759"/>
<dbReference type="SMART" id="SM00490">
    <property type="entry name" value="HELICc"/>
    <property type="match status" value="1"/>
</dbReference>
<keyword evidence="3 9" id="KW-0547">Nucleotide-binding</keyword>
<dbReference type="Gene3D" id="3.40.50.300">
    <property type="entry name" value="P-loop containing nucleotide triphosphate hydrolases"/>
    <property type="match status" value="2"/>
</dbReference>
<dbReference type="InterPro" id="IPR001650">
    <property type="entry name" value="Helicase_C-like"/>
</dbReference>
<feature type="compositionally biased region" description="Polar residues" evidence="11">
    <location>
        <begin position="25"/>
        <end position="35"/>
    </location>
</feature>
<dbReference type="SUPFAM" id="SSF52540">
    <property type="entry name" value="P-loop containing nucleoside triphosphate hydrolases"/>
    <property type="match status" value="1"/>
</dbReference>
<dbReference type="GO" id="GO:0005524">
    <property type="term" value="F:ATP binding"/>
    <property type="evidence" value="ECO:0007669"/>
    <property type="project" value="UniProtKB-UniRule"/>
</dbReference>
<keyword evidence="7 10" id="KW-0694">RNA-binding</keyword>
<dbReference type="Pfam" id="PF00270">
    <property type="entry name" value="DEAD"/>
    <property type="match status" value="1"/>
</dbReference>
<evidence type="ECO:0000313" key="15">
    <source>
        <dbReference type="EMBL" id="KAF1984956.1"/>
    </source>
</evidence>
<dbReference type="Proteomes" id="UP000800041">
    <property type="component" value="Unassembled WGS sequence"/>
</dbReference>
<dbReference type="InterPro" id="IPR014014">
    <property type="entry name" value="RNA_helicase_DEAD_Q_motif"/>
</dbReference>
<evidence type="ECO:0000256" key="10">
    <source>
        <dbReference type="RuleBase" id="RU365068"/>
    </source>
</evidence>
<dbReference type="PROSITE" id="PS51194">
    <property type="entry name" value="HELICASE_CTER"/>
    <property type="match status" value="1"/>
</dbReference>
<organism evidence="15 16">
    <name type="scientific">Aulographum hederae CBS 113979</name>
    <dbReference type="NCBI Taxonomy" id="1176131"/>
    <lineage>
        <taxon>Eukaryota</taxon>
        <taxon>Fungi</taxon>
        <taxon>Dikarya</taxon>
        <taxon>Ascomycota</taxon>
        <taxon>Pezizomycotina</taxon>
        <taxon>Dothideomycetes</taxon>
        <taxon>Pleosporomycetidae</taxon>
        <taxon>Aulographales</taxon>
        <taxon>Aulographaceae</taxon>
    </lineage>
</organism>
<dbReference type="PROSITE" id="PS00039">
    <property type="entry name" value="DEAD_ATP_HELICASE"/>
    <property type="match status" value="1"/>
</dbReference>
<dbReference type="PROSITE" id="PS51195">
    <property type="entry name" value="Q_MOTIF"/>
    <property type="match status" value="1"/>
</dbReference>
<evidence type="ECO:0000256" key="7">
    <source>
        <dbReference type="ARBA" id="ARBA00022884"/>
    </source>
</evidence>
<evidence type="ECO:0000256" key="1">
    <source>
        <dbReference type="ARBA" id="ARBA00004604"/>
    </source>
</evidence>
<evidence type="ECO:0000256" key="5">
    <source>
        <dbReference type="ARBA" id="ARBA00022806"/>
    </source>
</evidence>
<keyword evidence="5 9" id="KW-0347">Helicase</keyword>
<evidence type="ECO:0000256" key="4">
    <source>
        <dbReference type="ARBA" id="ARBA00022801"/>
    </source>
</evidence>
<comment type="function">
    <text evidence="10">RNA helicase.</text>
</comment>
<evidence type="ECO:0000256" key="6">
    <source>
        <dbReference type="ARBA" id="ARBA00022840"/>
    </source>
</evidence>
<evidence type="ECO:0000313" key="16">
    <source>
        <dbReference type="Proteomes" id="UP000800041"/>
    </source>
</evidence>
<comment type="similarity">
    <text evidence="9">Belongs to the DEAD box helicase family.</text>
</comment>
<comment type="domain">
    <text evidence="10">The Q motif is unique to and characteristic of the DEAD box family of RNA helicases and controls ATP binding and hydrolysis.</text>
</comment>
<dbReference type="InterPro" id="IPR011545">
    <property type="entry name" value="DEAD/DEAH_box_helicase_dom"/>
</dbReference>
<sequence>MAPETKRKAPPKVAAMKSRKRQRLESNATTSPSQKHTSKKSKRSGKPALLDDLNWKAVDMPDRLNDYEGFFGLEEVDDVDVIRNQDDGRVSYHLVAKGGKGQRKGNAQEGSDESELLTPESEEEWEGFSDEQDEVTEPISKDIEPSLKISAKAAMKDKKLDRNGGNSTSKKHTKPEGHKKASKTGDTGSDNGGPAFQALEEAESEDDVDTSAWAPLKLSPDTRSALSRLRFSRPTPIQSAAIPEILEGHDVIGKATTGSGKTLAFGIPILEYFLEVSESRLERRKKAAEKDAKQWRQPPIAMILSPTRELAHQITAHLEALRSKGDFEELRIATLTGGLSIQKQQRQLSTADIIIGTPGRLWEILSGGHGTLKALQKIKFLVVDEADRLLSDGHFKDVEEILSVLDREDDKPDDAEESEEDEEDEPIDEHEQRQTLVFSATFHKGLQKKLSGKWKPGGDLLDKTESMEYLLRKLRFREEKPKFIDVNPISQMASSLQEGLIECPGMEKDLYLYALLLAHPKQRILVFANSITAVRRLTPLMQNLEFAAQALHSHMIQKARLRSLERFTANANTGKNTQDYNILLATDVAARGLDIPNIDLIIHYHLPRTADAYVHRSGRTARSTASGKSILLCAPEEVAGVRRLIAKVHSKDEAQGFFIRTLDLNRRLVNRLKPRLVLAKEIADTGIAKEKKKSENDWMKEAAEDLGVDYDSEELDNGRGKSGRGGGRKKKEREARNISKEELAAMKAELKGLLSERVNGGASVKYLTSGGVDIEKELRGVKGIFLGQDLGLEW</sequence>
<dbReference type="PROSITE" id="PS51192">
    <property type="entry name" value="HELICASE_ATP_BIND_1"/>
    <property type="match status" value="1"/>
</dbReference>
<dbReference type="EMBL" id="ML977165">
    <property type="protein sequence ID" value="KAF1984956.1"/>
    <property type="molecule type" value="Genomic_DNA"/>
</dbReference>
<dbReference type="GO" id="GO:0005730">
    <property type="term" value="C:nucleolus"/>
    <property type="evidence" value="ECO:0007669"/>
    <property type="project" value="UniProtKB-SubCell"/>
</dbReference>
<dbReference type="CDD" id="cd18787">
    <property type="entry name" value="SF2_C_DEAD"/>
    <property type="match status" value="1"/>
</dbReference>
<feature type="compositionally biased region" description="Basic residues" evidence="11">
    <location>
        <begin position="36"/>
        <end position="45"/>
    </location>
</feature>
<evidence type="ECO:0000259" key="14">
    <source>
        <dbReference type="PROSITE" id="PS51195"/>
    </source>
</evidence>
<dbReference type="GO" id="GO:0006364">
    <property type="term" value="P:rRNA processing"/>
    <property type="evidence" value="ECO:0007669"/>
    <property type="project" value="UniProtKB-KW"/>
</dbReference>
<dbReference type="EC" id="3.6.4.13" evidence="10"/>
<reference evidence="15" key="1">
    <citation type="journal article" date="2020" name="Stud. Mycol.">
        <title>101 Dothideomycetes genomes: a test case for predicting lifestyles and emergence of pathogens.</title>
        <authorList>
            <person name="Haridas S."/>
            <person name="Albert R."/>
            <person name="Binder M."/>
            <person name="Bloem J."/>
            <person name="Labutti K."/>
            <person name="Salamov A."/>
            <person name="Andreopoulos B."/>
            <person name="Baker S."/>
            <person name="Barry K."/>
            <person name="Bills G."/>
            <person name="Bluhm B."/>
            <person name="Cannon C."/>
            <person name="Castanera R."/>
            <person name="Culley D."/>
            <person name="Daum C."/>
            <person name="Ezra D."/>
            <person name="Gonzalez J."/>
            <person name="Henrissat B."/>
            <person name="Kuo A."/>
            <person name="Liang C."/>
            <person name="Lipzen A."/>
            <person name="Lutzoni F."/>
            <person name="Magnuson J."/>
            <person name="Mondo S."/>
            <person name="Nolan M."/>
            <person name="Ohm R."/>
            <person name="Pangilinan J."/>
            <person name="Park H.-J."/>
            <person name="Ramirez L."/>
            <person name="Alfaro M."/>
            <person name="Sun H."/>
            <person name="Tritt A."/>
            <person name="Yoshinaga Y."/>
            <person name="Zwiers L.-H."/>
            <person name="Turgeon B."/>
            <person name="Goodwin S."/>
            <person name="Spatafora J."/>
            <person name="Crous P."/>
            <person name="Grigoriev I."/>
        </authorList>
    </citation>
    <scope>NUCLEOTIDE SEQUENCE</scope>
    <source>
        <strain evidence="15">CBS 113979</strain>
    </source>
</reference>
<dbReference type="SMART" id="SM00487">
    <property type="entry name" value="DEXDc"/>
    <property type="match status" value="1"/>
</dbReference>
<keyword evidence="6 9" id="KW-0067">ATP-binding</keyword>
<evidence type="ECO:0000259" key="13">
    <source>
        <dbReference type="PROSITE" id="PS51194"/>
    </source>
</evidence>
<dbReference type="InterPro" id="IPR027417">
    <property type="entry name" value="P-loop_NTPase"/>
</dbReference>
<evidence type="ECO:0000256" key="2">
    <source>
        <dbReference type="ARBA" id="ARBA00022552"/>
    </source>
</evidence>
<feature type="domain" description="Helicase ATP-binding" evidence="12">
    <location>
        <begin position="242"/>
        <end position="460"/>
    </location>
</feature>
<keyword evidence="4 9" id="KW-0378">Hydrolase</keyword>
<feature type="region of interest" description="Disordered" evidence="11">
    <location>
        <begin position="1"/>
        <end position="50"/>
    </location>
</feature>
<dbReference type="Pfam" id="PF00271">
    <property type="entry name" value="Helicase_C"/>
    <property type="match status" value="1"/>
</dbReference>
<comment type="catalytic activity">
    <reaction evidence="10">
        <text>ATP + H2O = ADP + phosphate + H(+)</text>
        <dbReference type="Rhea" id="RHEA:13065"/>
        <dbReference type="ChEBI" id="CHEBI:15377"/>
        <dbReference type="ChEBI" id="CHEBI:15378"/>
        <dbReference type="ChEBI" id="CHEBI:30616"/>
        <dbReference type="ChEBI" id="CHEBI:43474"/>
        <dbReference type="ChEBI" id="CHEBI:456216"/>
        <dbReference type="EC" id="3.6.4.13"/>
    </reaction>
</comment>
<feature type="short sequence motif" description="Q motif" evidence="8">
    <location>
        <begin position="211"/>
        <end position="239"/>
    </location>
</feature>
<accession>A0A6G1GVH5</accession>
<feature type="compositionally biased region" description="Acidic residues" evidence="11">
    <location>
        <begin position="110"/>
        <end position="136"/>
    </location>
</feature>
<feature type="region of interest" description="Disordered" evidence="11">
    <location>
        <begin position="406"/>
        <end position="431"/>
    </location>
</feature>
<evidence type="ECO:0000256" key="11">
    <source>
        <dbReference type="SAM" id="MobiDB-lite"/>
    </source>
</evidence>
<evidence type="ECO:0000256" key="8">
    <source>
        <dbReference type="PROSITE-ProRule" id="PRU00552"/>
    </source>
</evidence>
<feature type="domain" description="Helicase C-terminal" evidence="13">
    <location>
        <begin position="511"/>
        <end position="665"/>
    </location>
</feature>
<dbReference type="InterPro" id="IPR000629">
    <property type="entry name" value="RNA-helicase_DEAD-box_CS"/>
</dbReference>
<dbReference type="CDD" id="cd17946">
    <property type="entry name" value="DEADc_DDX24"/>
    <property type="match status" value="1"/>
</dbReference>
<comment type="subcellular location">
    <subcellularLocation>
        <location evidence="1">Nucleus</location>
        <location evidence="1">Nucleolus</location>
    </subcellularLocation>
</comment>
<gene>
    <name evidence="15" type="ORF">K402DRAFT_395324</name>
</gene>
<name>A0A6G1GVH5_9PEZI</name>
<protein>
    <recommendedName>
        <fullName evidence="10">ATP-dependent RNA helicase</fullName>
        <ecNumber evidence="10">3.6.4.13</ecNumber>
    </recommendedName>
</protein>
<dbReference type="GO" id="GO:0003724">
    <property type="term" value="F:RNA helicase activity"/>
    <property type="evidence" value="ECO:0007669"/>
    <property type="project" value="UniProtKB-EC"/>
</dbReference>
<dbReference type="InterPro" id="IPR014001">
    <property type="entry name" value="Helicase_ATP-bd"/>
</dbReference>
<dbReference type="PANTHER" id="PTHR24031">
    <property type="entry name" value="RNA HELICASE"/>
    <property type="match status" value="1"/>
</dbReference>
<dbReference type="AlphaFoldDB" id="A0A6G1GVH5"/>
<dbReference type="GO" id="GO:0016787">
    <property type="term" value="F:hydrolase activity"/>
    <property type="evidence" value="ECO:0007669"/>
    <property type="project" value="UniProtKB-KW"/>
</dbReference>
<keyword evidence="16" id="KW-1185">Reference proteome</keyword>